<sequence length="210" mass="23550">MEHIDPLTVEKLTNLNFEEKCSYRSGRANIEDMGEVLPMFPLQTRSKQLTMVFYKSPLPNAKGMGANVLVHIGIFEAAKGIYQQFMPEKLDHLKRNGEKAKFQFTGHCIGGSIPLLCTLCSLWGAASMFWTKHNLGFSVLRAFLNSPHPLETISDPTAYGSEGTILHDHDSCNYLKTMNVVLRATYKDDCEESEESLVANAHFTISTLME</sequence>
<dbReference type="InterPro" id="IPR002921">
    <property type="entry name" value="Fungal_lipase-type"/>
</dbReference>
<dbReference type="InterPro" id="IPR029058">
    <property type="entry name" value="AB_hydrolase_fold"/>
</dbReference>
<organism evidence="3 4">
    <name type="scientific">Prunus armeniaca</name>
    <name type="common">Apricot</name>
    <name type="synonym">Armeniaca vulgaris</name>
    <dbReference type="NCBI Taxonomy" id="36596"/>
    <lineage>
        <taxon>Eukaryota</taxon>
        <taxon>Viridiplantae</taxon>
        <taxon>Streptophyta</taxon>
        <taxon>Embryophyta</taxon>
        <taxon>Tracheophyta</taxon>
        <taxon>Spermatophyta</taxon>
        <taxon>Magnoliopsida</taxon>
        <taxon>eudicotyledons</taxon>
        <taxon>Gunneridae</taxon>
        <taxon>Pentapetalae</taxon>
        <taxon>rosids</taxon>
        <taxon>fabids</taxon>
        <taxon>Rosales</taxon>
        <taxon>Rosaceae</taxon>
        <taxon>Amygdaloideae</taxon>
        <taxon>Amygdaleae</taxon>
        <taxon>Prunus</taxon>
    </lineage>
</organism>
<dbReference type="GO" id="GO:0008970">
    <property type="term" value="F:phospholipase A1 activity"/>
    <property type="evidence" value="ECO:0007669"/>
    <property type="project" value="InterPro"/>
</dbReference>
<dbReference type="Proteomes" id="UP000507222">
    <property type="component" value="Unassembled WGS sequence"/>
</dbReference>
<dbReference type="EMBL" id="CAEKDK010000006">
    <property type="protein sequence ID" value="CAB4284898.1"/>
    <property type="molecule type" value="Genomic_DNA"/>
</dbReference>
<dbReference type="PANTHER" id="PTHR46483">
    <property type="entry name" value="PHOSPHOLIPASE A1 PLIP2, CHLOROPLASTIC"/>
    <property type="match status" value="1"/>
</dbReference>
<accession>A0A6J5VG79</accession>
<gene>
    <name evidence="3" type="ORF">CURHAP_LOCUS40548</name>
</gene>
<evidence type="ECO:0000259" key="2">
    <source>
        <dbReference type="Pfam" id="PF01764"/>
    </source>
</evidence>
<dbReference type="GO" id="GO:0006629">
    <property type="term" value="P:lipid metabolic process"/>
    <property type="evidence" value="ECO:0007669"/>
    <property type="project" value="InterPro"/>
</dbReference>
<dbReference type="AlphaFoldDB" id="A0A6J5VG79"/>
<reference evidence="3 4" key="1">
    <citation type="submission" date="2020-05" db="EMBL/GenBank/DDBJ databases">
        <authorList>
            <person name="Campoy J."/>
            <person name="Schneeberger K."/>
            <person name="Spophaly S."/>
        </authorList>
    </citation>
    <scope>NUCLEOTIDE SEQUENCE [LARGE SCALE GENOMIC DNA]</scope>
    <source>
        <strain evidence="3">PruArmRojPasFocal</strain>
    </source>
</reference>
<name>A0A6J5VG79_PRUAR</name>
<dbReference type="PANTHER" id="PTHR46483:SF1">
    <property type="entry name" value="PHOSPHOLIPASE A1 PLIP1, CHLOROPLASTIC"/>
    <property type="match status" value="1"/>
</dbReference>
<proteinExistence type="predicted"/>
<dbReference type="InterPro" id="IPR043367">
    <property type="entry name" value="PLIP1/2/3"/>
</dbReference>
<feature type="domain" description="Fungal lipase-type" evidence="2">
    <location>
        <begin position="47"/>
        <end position="119"/>
    </location>
</feature>
<protein>
    <recommendedName>
        <fullName evidence="2">Fungal lipase-type domain-containing protein</fullName>
    </recommendedName>
</protein>
<keyword evidence="1" id="KW-0378">Hydrolase</keyword>
<dbReference type="Pfam" id="PF01764">
    <property type="entry name" value="Lipase_3"/>
    <property type="match status" value="1"/>
</dbReference>
<dbReference type="Gene3D" id="3.40.50.1820">
    <property type="entry name" value="alpha/beta hydrolase"/>
    <property type="match status" value="1"/>
</dbReference>
<evidence type="ECO:0000256" key="1">
    <source>
        <dbReference type="ARBA" id="ARBA00022801"/>
    </source>
</evidence>
<evidence type="ECO:0000313" key="3">
    <source>
        <dbReference type="EMBL" id="CAB4284898.1"/>
    </source>
</evidence>
<evidence type="ECO:0000313" key="4">
    <source>
        <dbReference type="Proteomes" id="UP000507222"/>
    </source>
</evidence>